<reference evidence="1 2" key="1">
    <citation type="submission" date="2019-05" db="EMBL/GenBank/DDBJ databases">
        <title>Another draft genome of Portunus trituberculatus and its Hox gene families provides insights of decapod evolution.</title>
        <authorList>
            <person name="Jeong J.-H."/>
            <person name="Song I."/>
            <person name="Kim S."/>
            <person name="Choi T."/>
            <person name="Kim D."/>
            <person name="Ryu S."/>
            <person name="Kim W."/>
        </authorList>
    </citation>
    <scope>NUCLEOTIDE SEQUENCE [LARGE SCALE GENOMIC DNA]</scope>
    <source>
        <tissue evidence="1">Muscle</tissue>
    </source>
</reference>
<comment type="caution">
    <text evidence="1">The sequence shown here is derived from an EMBL/GenBank/DDBJ whole genome shotgun (WGS) entry which is preliminary data.</text>
</comment>
<dbReference type="EMBL" id="VSRR010012327">
    <property type="protein sequence ID" value="MPC54396.1"/>
    <property type="molecule type" value="Genomic_DNA"/>
</dbReference>
<accession>A0A5B7GA81</accession>
<sequence length="70" mass="7960">MLRFIFLPHESPLTQFTALLTTTTTTRSSTKPLRGVVVLRKGCVRLTTHHTELKLLPFDTVQTDGRNRPL</sequence>
<keyword evidence="2" id="KW-1185">Reference proteome</keyword>
<gene>
    <name evidence="1" type="ORF">E2C01_048311</name>
</gene>
<name>A0A5B7GA81_PORTR</name>
<evidence type="ECO:0000313" key="2">
    <source>
        <dbReference type="Proteomes" id="UP000324222"/>
    </source>
</evidence>
<dbReference type="Proteomes" id="UP000324222">
    <property type="component" value="Unassembled WGS sequence"/>
</dbReference>
<dbReference type="AlphaFoldDB" id="A0A5B7GA81"/>
<protein>
    <submittedName>
        <fullName evidence="1">Uncharacterized protein</fullName>
    </submittedName>
</protein>
<proteinExistence type="predicted"/>
<organism evidence="1 2">
    <name type="scientific">Portunus trituberculatus</name>
    <name type="common">Swimming crab</name>
    <name type="synonym">Neptunus trituberculatus</name>
    <dbReference type="NCBI Taxonomy" id="210409"/>
    <lineage>
        <taxon>Eukaryota</taxon>
        <taxon>Metazoa</taxon>
        <taxon>Ecdysozoa</taxon>
        <taxon>Arthropoda</taxon>
        <taxon>Crustacea</taxon>
        <taxon>Multicrustacea</taxon>
        <taxon>Malacostraca</taxon>
        <taxon>Eumalacostraca</taxon>
        <taxon>Eucarida</taxon>
        <taxon>Decapoda</taxon>
        <taxon>Pleocyemata</taxon>
        <taxon>Brachyura</taxon>
        <taxon>Eubrachyura</taxon>
        <taxon>Portunoidea</taxon>
        <taxon>Portunidae</taxon>
        <taxon>Portuninae</taxon>
        <taxon>Portunus</taxon>
    </lineage>
</organism>
<evidence type="ECO:0000313" key="1">
    <source>
        <dbReference type="EMBL" id="MPC54396.1"/>
    </source>
</evidence>